<organism evidence="1">
    <name type="scientific">Candidatus Kentrum sp. SD</name>
    <dbReference type="NCBI Taxonomy" id="2126332"/>
    <lineage>
        <taxon>Bacteria</taxon>
        <taxon>Pseudomonadati</taxon>
        <taxon>Pseudomonadota</taxon>
        <taxon>Gammaproteobacteria</taxon>
        <taxon>Candidatus Kentrum</taxon>
    </lineage>
</organism>
<evidence type="ECO:0000313" key="1">
    <source>
        <dbReference type="EMBL" id="VFK78187.1"/>
    </source>
</evidence>
<reference evidence="1" key="1">
    <citation type="submission" date="2019-02" db="EMBL/GenBank/DDBJ databases">
        <authorList>
            <person name="Gruber-Vodicka R. H."/>
            <person name="Seah K. B. B."/>
        </authorList>
    </citation>
    <scope>NUCLEOTIDE SEQUENCE</scope>
    <source>
        <strain evidence="1">BECK_S127</strain>
    </source>
</reference>
<proteinExistence type="predicted"/>
<dbReference type="EMBL" id="CAADHB010000008">
    <property type="protein sequence ID" value="VFK78187.1"/>
    <property type="molecule type" value="Genomic_DNA"/>
</dbReference>
<dbReference type="InterPro" id="IPR019270">
    <property type="entry name" value="DUF2283"/>
</dbReference>
<sequence>MTNPQLSYFRDEDILHLSLSDEPETGSVEISPNITAELNGNGDLIGIEILSASAFLRDSILESIQAKLLKLSESGLSHSAHNP</sequence>
<dbReference type="Pfam" id="PF10049">
    <property type="entry name" value="DUF2283"/>
    <property type="match status" value="1"/>
</dbReference>
<dbReference type="AlphaFoldDB" id="A0A451BIT3"/>
<protein>
    <submittedName>
        <fullName evidence="1">Uncharacterized protein YuzE</fullName>
    </submittedName>
</protein>
<name>A0A451BIT3_9GAMM</name>
<accession>A0A451BIT3</accession>
<gene>
    <name evidence="1" type="ORF">BECKSD772D_GA0070982_100858</name>
</gene>